<evidence type="ECO:0000256" key="1">
    <source>
        <dbReference type="SAM" id="MobiDB-lite"/>
    </source>
</evidence>
<dbReference type="Pfam" id="PF12234">
    <property type="entry name" value="Rav1p_C"/>
    <property type="match status" value="1"/>
</dbReference>
<reference evidence="4" key="1">
    <citation type="submission" date="2020-01" db="EMBL/GenBank/DDBJ databases">
        <authorList>
            <consortium name="DOE Joint Genome Institute"/>
            <person name="Haridas S."/>
            <person name="Albert R."/>
            <person name="Binder M."/>
            <person name="Bloem J."/>
            <person name="Labutti K."/>
            <person name="Salamov A."/>
            <person name="Andreopoulos B."/>
            <person name="Baker S.E."/>
            <person name="Barry K."/>
            <person name="Bills G."/>
            <person name="Bluhm B.H."/>
            <person name="Cannon C."/>
            <person name="Castanera R."/>
            <person name="Culley D.E."/>
            <person name="Daum C."/>
            <person name="Ezra D."/>
            <person name="Gonzalez J.B."/>
            <person name="Henrissat B."/>
            <person name="Kuo A."/>
            <person name="Liang C."/>
            <person name="Lipzen A."/>
            <person name="Lutzoni F."/>
            <person name="Magnuson J."/>
            <person name="Mondo S."/>
            <person name="Nolan M."/>
            <person name="Ohm R."/>
            <person name="Pangilinan J."/>
            <person name="Park H.-J."/>
            <person name="Ramirez L."/>
            <person name="Alfaro M."/>
            <person name="Sun H."/>
            <person name="Tritt A."/>
            <person name="Yoshinaga Y."/>
            <person name="Zwiers L.-H."/>
            <person name="Turgeon B.G."/>
            <person name="Goodwin S.B."/>
            <person name="Spatafora J.W."/>
            <person name="Crous P.W."/>
            <person name="Grigoriev I.V."/>
        </authorList>
    </citation>
    <scope>NUCLEOTIDE SEQUENCE</scope>
    <source>
        <strain evidence="4">CBS 342.82</strain>
    </source>
</reference>
<reference evidence="4" key="3">
    <citation type="submission" date="2025-08" db="UniProtKB">
        <authorList>
            <consortium name="RefSeq"/>
        </authorList>
    </citation>
    <scope>IDENTIFICATION</scope>
    <source>
        <strain evidence="4">CBS 342.82</strain>
    </source>
</reference>
<feature type="domain" description="RAVE complex protein Rav1 C-terminal" evidence="2">
    <location>
        <begin position="633"/>
        <end position="1225"/>
    </location>
</feature>
<dbReference type="Gene3D" id="2.130.10.10">
    <property type="entry name" value="YVTN repeat-like/Quinoprotein amine dehydrogenase"/>
    <property type="match status" value="1"/>
</dbReference>
<feature type="region of interest" description="Disordered" evidence="1">
    <location>
        <begin position="1314"/>
        <end position="1345"/>
    </location>
</feature>
<dbReference type="Proteomes" id="UP000504637">
    <property type="component" value="Unplaced"/>
</dbReference>
<name>A0A6J3MB96_9PEZI</name>
<sequence>MPAASPGMSQTSSQTFPGTPAVCLQSLSSFTYRQSRYIAYLAGSQLNILSSPNTLVQAVPFKSTLLSVIAESDNGRLVVATRDEVFVLKPEIEGWSRVWWETSLLLKREDAGDTAQWLCWGDDGEVLVGGTHALSLFSSLPSSRVSSSANVALCGGRVETRHPMWAILVASPVLFAEFSPSATLIATCASYDRLVKIWRRLSFEEGLFDYTYLPHPAIVTHISWRPLEDGLEERRSSGLSWRHDENPEVLYTLAVDGVLRIWRTGGTHDSDILKLFTAINLVSAIPQSPSLSSSATITPRYMFFIPSNQFSAAVNASIGLPQSNEASHSIEHLKEIASQTPDIIVTLDGQGHMSAWGIQSIGHKRRSQEARFDQPYHIAHAEGLPIKLMKGVPMMFTNWFQHDRLQLLCHEISKHGSITWWEGGIETFMSPSATGSERLQLRGKWCGHDRRIDGIQSTPNSVVTRADRDAARWVVSSWGVWDCVTRVTAQSTIIDATFLERCDMLLTVHASEYAIWDKEGRQIAVAAHATDRGAGVIHVTESNAKMVTGFFVQTVPGPLTQWTVRRWAGTIDSKCSLEVNGGEKSERLAEHFILPLRSTTPTKTLDIASISRDGLYRKVLNADGIHSLPQDAVKFATGVDHISAFAASDSIIALAASESKELRVLNANDSYVEFKQQTDEEVSSLVIYNGEEDIPIIAVGYAHKIEILVRRQYAPSSSDFSSWMIAKTISIANKGLKIEDLAWASRFQLAFTAGNNLFFVNTDVISAELPQDSQERIRAATSEAAAVDLHHTAHLLQATLPQWSPLYLSTLLRRGDFHFVADILIELATKLKFWSSGDELRLDIKETFVTQAYRKPTSTLVLSEDVFDDLRDLLAEKELPYITRAEQQDLQTFINTMAYLRQHVNALDRNAVHFLFEWKWQLQRSNPDNSAESTSSSPPPPPPPPPPPQPPVIDWQTIATVHQSNTQQPLLDILVLHYDNKLTWPIVRNLGLLSWLTDHATLGQVVEQVAQSAYKSQQPADPIDASLYFLALRKKPTLVSLWRIATWHKEQKSTLNFLKRDFSQADARTAARKNAYALMGKRRFEYSATFFLLADDPQSAVNALAGQCEDIALAIAVARLYCGDGSDVLKQLIESRLLPMAQQEGNRWLSSWCHSVLNQRKEAADVLVAPLSTGQSKKRWQQDHPDVMTLYKQVRSTPSDYEYQAVLRSARVLQRMGLWSLSLGLVAGWEFARPSTVAATSHRQNLGANGVDDHIKSPEATAASVAVPTSATDSSSLLDAFSQPPNAIVSAEDDQAARKAKAAELLLKLKAKKDKVVPPSDVVKKPPPTQFKEPEANSLLDSFGF</sequence>
<accession>A0A6J3MB96</accession>
<keyword evidence="3" id="KW-1185">Reference proteome</keyword>
<feature type="region of interest" description="Disordered" evidence="1">
    <location>
        <begin position="926"/>
        <end position="951"/>
    </location>
</feature>
<dbReference type="PANTHER" id="PTHR13950:SF9">
    <property type="entry name" value="RABCONNECTIN-3A"/>
    <property type="match status" value="1"/>
</dbReference>
<dbReference type="InterPro" id="IPR036322">
    <property type="entry name" value="WD40_repeat_dom_sf"/>
</dbReference>
<dbReference type="GO" id="GO:0007035">
    <property type="term" value="P:vacuolar acidification"/>
    <property type="evidence" value="ECO:0007669"/>
    <property type="project" value="TreeGrafter"/>
</dbReference>
<dbReference type="PANTHER" id="PTHR13950">
    <property type="entry name" value="RABCONNECTIN-RELATED"/>
    <property type="match status" value="1"/>
</dbReference>
<dbReference type="OrthoDB" id="342131at2759"/>
<feature type="compositionally biased region" description="Polar residues" evidence="1">
    <location>
        <begin position="926"/>
        <end position="936"/>
    </location>
</feature>
<feature type="compositionally biased region" description="Pro residues" evidence="1">
    <location>
        <begin position="937"/>
        <end position="951"/>
    </location>
</feature>
<dbReference type="GeneID" id="54366178"/>
<dbReference type="InterPro" id="IPR015943">
    <property type="entry name" value="WD40/YVTN_repeat-like_dom_sf"/>
</dbReference>
<dbReference type="SUPFAM" id="SSF50978">
    <property type="entry name" value="WD40 repeat-like"/>
    <property type="match status" value="2"/>
</dbReference>
<gene>
    <name evidence="4" type="ORF">K489DRAFT_429578</name>
</gene>
<reference evidence="4" key="2">
    <citation type="submission" date="2020-04" db="EMBL/GenBank/DDBJ databases">
        <authorList>
            <consortium name="NCBI Genome Project"/>
        </authorList>
    </citation>
    <scope>NUCLEOTIDE SEQUENCE</scope>
    <source>
        <strain evidence="4">CBS 342.82</strain>
    </source>
</reference>
<dbReference type="InterPro" id="IPR052208">
    <property type="entry name" value="DmX-like/RAVE_component"/>
</dbReference>
<evidence type="ECO:0000259" key="2">
    <source>
        <dbReference type="Pfam" id="PF12234"/>
    </source>
</evidence>
<evidence type="ECO:0000313" key="4">
    <source>
        <dbReference type="RefSeq" id="XP_033462332.1"/>
    </source>
</evidence>
<protein>
    <recommendedName>
        <fullName evidence="2">RAVE complex protein Rav1 C-terminal domain-containing protein</fullName>
    </recommendedName>
</protein>
<organism evidence="4">
    <name type="scientific">Dissoconium aciculare CBS 342.82</name>
    <dbReference type="NCBI Taxonomy" id="1314786"/>
    <lineage>
        <taxon>Eukaryota</taxon>
        <taxon>Fungi</taxon>
        <taxon>Dikarya</taxon>
        <taxon>Ascomycota</taxon>
        <taxon>Pezizomycotina</taxon>
        <taxon>Dothideomycetes</taxon>
        <taxon>Dothideomycetidae</taxon>
        <taxon>Mycosphaerellales</taxon>
        <taxon>Dissoconiaceae</taxon>
        <taxon>Dissoconium</taxon>
    </lineage>
</organism>
<dbReference type="InterPro" id="IPR022033">
    <property type="entry name" value="Rav1p_C"/>
</dbReference>
<proteinExistence type="predicted"/>
<dbReference type="RefSeq" id="XP_033462332.1">
    <property type="nucleotide sequence ID" value="XM_033608378.1"/>
</dbReference>
<dbReference type="GO" id="GO:0043291">
    <property type="term" value="C:RAVE complex"/>
    <property type="evidence" value="ECO:0007669"/>
    <property type="project" value="TreeGrafter"/>
</dbReference>
<dbReference type="SUPFAM" id="SSF101447">
    <property type="entry name" value="Formin homology 2 domain (FH2 domain)"/>
    <property type="match status" value="1"/>
</dbReference>
<evidence type="ECO:0000313" key="3">
    <source>
        <dbReference type="Proteomes" id="UP000504637"/>
    </source>
</evidence>